<organism evidence="10 11">
    <name type="scientific">Eubacterium uniforme</name>
    <dbReference type="NCBI Taxonomy" id="39495"/>
    <lineage>
        <taxon>Bacteria</taxon>
        <taxon>Bacillati</taxon>
        <taxon>Bacillota</taxon>
        <taxon>Clostridia</taxon>
        <taxon>Eubacteriales</taxon>
        <taxon>Eubacteriaceae</taxon>
        <taxon>Eubacterium</taxon>
    </lineage>
</organism>
<evidence type="ECO:0000256" key="3">
    <source>
        <dbReference type="ARBA" id="ARBA00023125"/>
    </source>
</evidence>
<evidence type="ECO:0000256" key="2">
    <source>
        <dbReference type="ARBA" id="ARBA00023015"/>
    </source>
</evidence>
<sequence length="222" mass="25433">MEKIIILEDDKGLREELALFLRNNGYEVEEVTDFSKSIDIVLNSGADLVLLDINLPFYDGEYILKEVRKVSSIPIIMVTSKDTDIDELISIGNGADDYVTKPFNTHILLAHIGMVLKRSGRKEENVLIDAGDFALNTKEGYIKRGDREIELTKNERKILEYLLKHRSEIVSRDDLMDFLWDNNDFVDDNTLTVNITRVRNKLKDLGLADVILTKRGEGYIIR</sequence>
<dbReference type="GO" id="GO:0032993">
    <property type="term" value="C:protein-DNA complex"/>
    <property type="evidence" value="ECO:0007669"/>
    <property type="project" value="TreeGrafter"/>
</dbReference>
<reference evidence="10 11" key="1">
    <citation type="submission" date="2017-02" db="EMBL/GenBank/DDBJ databases">
        <authorList>
            <person name="Peterson S.W."/>
        </authorList>
    </citation>
    <scope>NUCLEOTIDE SEQUENCE [LARGE SCALE GENOMIC DNA]</scope>
    <source>
        <strain evidence="10 11">ATCC 35992</strain>
    </source>
</reference>
<feature type="modified residue" description="4-aspartylphosphate" evidence="6">
    <location>
        <position position="52"/>
    </location>
</feature>
<dbReference type="Gene3D" id="3.40.50.2300">
    <property type="match status" value="1"/>
</dbReference>
<dbReference type="SMART" id="SM00448">
    <property type="entry name" value="REC"/>
    <property type="match status" value="1"/>
</dbReference>
<dbReference type="OrthoDB" id="9790442at2"/>
<dbReference type="PANTHER" id="PTHR48111">
    <property type="entry name" value="REGULATOR OF RPOS"/>
    <property type="match status" value="1"/>
</dbReference>
<dbReference type="CDD" id="cd00383">
    <property type="entry name" value="trans_reg_C"/>
    <property type="match status" value="1"/>
</dbReference>
<keyword evidence="2" id="KW-0805">Transcription regulation</keyword>
<dbReference type="EMBL" id="FUXZ01000004">
    <property type="protein sequence ID" value="SKA62637.1"/>
    <property type="molecule type" value="Genomic_DNA"/>
</dbReference>
<dbReference type="InterPro" id="IPR011006">
    <property type="entry name" value="CheY-like_superfamily"/>
</dbReference>
<evidence type="ECO:0000256" key="4">
    <source>
        <dbReference type="ARBA" id="ARBA00023163"/>
    </source>
</evidence>
<dbReference type="GO" id="GO:0006355">
    <property type="term" value="P:regulation of DNA-templated transcription"/>
    <property type="evidence" value="ECO:0007669"/>
    <property type="project" value="InterPro"/>
</dbReference>
<feature type="domain" description="OmpR/PhoB-type" evidence="9">
    <location>
        <begin position="125"/>
        <end position="222"/>
    </location>
</feature>
<accession>A0A1T4VCI3</accession>
<evidence type="ECO:0000256" key="7">
    <source>
        <dbReference type="PROSITE-ProRule" id="PRU01091"/>
    </source>
</evidence>
<feature type="domain" description="Response regulatory" evidence="8">
    <location>
        <begin position="3"/>
        <end position="116"/>
    </location>
</feature>
<dbReference type="Gene3D" id="1.10.10.10">
    <property type="entry name" value="Winged helix-like DNA-binding domain superfamily/Winged helix DNA-binding domain"/>
    <property type="match status" value="1"/>
</dbReference>
<keyword evidence="3 7" id="KW-0238">DNA-binding</keyword>
<name>A0A1T4VCI3_9FIRM</name>
<dbReference type="InterPro" id="IPR039420">
    <property type="entry name" value="WalR-like"/>
</dbReference>
<protein>
    <recommendedName>
        <fullName evidence="1">Stage 0 sporulation protein A homolog</fullName>
    </recommendedName>
</protein>
<evidence type="ECO:0000256" key="1">
    <source>
        <dbReference type="ARBA" id="ARBA00018672"/>
    </source>
</evidence>
<dbReference type="GO" id="GO:0000156">
    <property type="term" value="F:phosphorelay response regulator activity"/>
    <property type="evidence" value="ECO:0007669"/>
    <property type="project" value="TreeGrafter"/>
</dbReference>
<dbReference type="RefSeq" id="WP_078765552.1">
    <property type="nucleotide sequence ID" value="NZ_FUXZ01000004.1"/>
</dbReference>
<comment type="function">
    <text evidence="5">May play the central regulatory role in sporulation. It may be an element of the effector pathway responsible for the activation of sporulation genes in response to nutritional stress. Spo0A may act in concert with spo0H (a sigma factor) to control the expression of some genes that are critical to the sporulation process.</text>
</comment>
<dbReference type="SMART" id="SM00862">
    <property type="entry name" value="Trans_reg_C"/>
    <property type="match status" value="1"/>
</dbReference>
<evidence type="ECO:0000259" key="9">
    <source>
        <dbReference type="PROSITE" id="PS51755"/>
    </source>
</evidence>
<dbReference type="Proteomes" id="UP000190814">
    <property type="component" value="Unassembled WGS sequence"/>
</dbReference>
<dbReference type="GO" id="GO:0005829">
    <property type="term" value="C:cytosol"/>
    <property type="evidence" value="ECO:0007669"/>
    <property type="project" value="TreeGrafter"/>
</dbReference>
<dbReference type="Pfam" id="PF00072">
    <property type="entry name" value="Response_reg"/>
    <property type="match status" value="1"/>
</dbReference>
<dbReference type="SUPFAM" id="SSF46894">
    <property type="entry name" value="C-terminal effector domain of the bipartite response regulators"/>
    <property type="match status" value="1"/>
</dbReference>
<dbReference type="Gene3D" id="6.10.250.690">
    <property type="match status" value="1"/>
</dbReference>
<proteinExistence type="predicted"/>
<gene>
    <name evidence="10" type="ORF">SAMN02745111_00663</name>
</gene>
<dbReference type="SUPFAM" id="SSF52172">
    <property type="entry name" value="CheY-like"/>
    <property type="match status" value="1"/>
</dbReference>
<dbReference type="PROSITE" id="PS50110">
    <property type="entry name" value="RESPONSE_REGULATORY"/>
    <property type="match status" value="1"/>
</dbReference>
<keyword evidence="11" id="KW-1185">Reference proteome</keyword>
<dbReference type="InterPro" id="IPR016032">
    <property type="entry name" value="Sig_transdc_resp-reg_C-effctor"/>
</dbReference>
<dbReference type="AlphaFoldDB" id="A0A1T4VCI3"/>
<dbReference type="PROSITE" id="PS51755">
    <property type="entry name" value="OMPR_PHOB"/>
    <property type="match status" value="1"/>
</dbReference>
<dbReference type="GO" id="GO:0000976">
    <property type="term" value="F:transcription cis-regulatory region binding"/>
    <property type="evidence" value="ECO:0007669"/>
    <property type="project" value="TreeGrafter"/>
</dbReference>
<evidence type="ECO:0000256" key="5">
    <source>
        <dbReference type="ARBA" id="ARBA00024867"/>
    </source>
</evidence>
<dbReference type="InterPro" id="IPR036388">
    <property type="entry name" value="WH-like_DNA-bd_sf"/>
</dbReference>
<evidence type="ECO:0000313" key="11">
    <source>
        <dbReference type="Proteomes" id="UP000190814"/>
    </source>
</evidence>
<evidence type="ECO:0000313" key="10">
    <source>
        <dbReference type="EMBL" id="SKA62637.1"/>
    </source>
</evidence>
<evidence type="ECO:0000259" key="8">
    <source>
        <dbReference type="PROSITE" id="PS50110"/>
    </source>
</evidence>
<dbReference type="InterPro" id="IPR001867">
    <property type="entry name" value="OmpR/PhoB-type_DNA-bd"/>
</dbReference>
<dbReference type="PANTHER" id="PTHR48111:SF43">
    <property type="entry name" value="STAGE 0 SPORULATION PROTEIN A HOMOLOG"/>
    <property type="match status" value="1"/>
</dbReference>
<dbReference type="Pfam" id="PF00486">
    <property type="entry name" value="Trans_reg_C"/>
    <property type="match status" value="1"/>
</dbReference>
<feature type="DNA-binding region" description="OmpR/PhoB-type" evidence="7">
    <location>
        <begin position="125"/>
        <end position="222"/>
    </location>
</feature>
<keyword evidence="4" id="KW-0804">Transcription</keyword>
<dbReference type="InterPro" id="IPR001789">
    <property type="entry name" value="Sig_transdc_resp-reg_receiver"/>
</dbReference>
<keyword evidence="6" id="KW-0597">Phosphoprotein</keyword>
<evidence type="ECO:0000256" key="6">
    <source>
        <dbReference type="PROSITE-ProRule" id="PRU00169"/>
    </source>
</evidence>
<dbReference type="STRING" id="39495.SAMN02745111_00663"/>